<dbReference type="GeneID" id="105172164"/>
<dbReference type="SUPFAM" id="SSF56219">
    <property type="entry name" value="DNase I-like"/>
    <property type="match status" value="1"/>
</dbReference>
<proteinExistence type="predicted"/>
<dbReference type="Gene3D" id="3.60.10.10">
    <property type="entry name" value="Endonuclease/exonuclease/phosphatase"/>
    <property type="match status" value="1"/>
</dbReference>
<dbReference type="OrthoDB" id="1729225at2759"/>
<dbReference type="AlphaFoldDB" id="A0A8M8V9P8"/>
<name>A0A8M8V9P8_SESIN</name>
<gene>
    <name evidence="2" type="primary">LOC105172164</name>
</gene>
<dbReference type="Proteomes" id="UP000504604">
    <property type="component" value="Linkage group LG10"/>
</dbReference>
<dbReference type="KEGG" id="sind:105172164"/>
<dbReference type="RefSeq" id="XP_020552821.1">
    <property type="nucleotide sequence ID" value="XM_020697162.1"/>
</dbReference>
<protein>
    <submittedName>
        <fullName evidence="2">Uncharacterized protein LOC105172164</fullName>
    </submittedName>
</protein>
<sequence length="215" mass="24537">MLKIVSHDRYAPFWVPMISAAVWNVQGLNLRDHQVSVIDLVYEYRLHLVGLLETRVAANTVSRIQLNMLPRWNWFIDYSGPSNRIWVACDDDWQGLDVVDVGSQHIQCCVLTRNLNHHVLLTIAYGANELGLQREFWQDLGHLAHVIDDSPWLVGGDFNIVLDMSEMCVTSGDICVAMEEFRTCLHDTSLLCLPMQGERFTWHNCSSDAKPLEAT</sequence>
<evidence type="ECO:0000313" key="2">
    <source>
        <dbReference type="RefSeq" id="XP_020552821.1"/>
    </source>
</evidence>
<organism evidence="1 2">
    <name type="scientific">Sesamum indicum</name>
    <name type="common">Oriental sesame</name>
    <name type="synonym">Sesamum orientale</name>
    <dbReference type="NCBI Taxonomy" id="4182"/>
    <lineage>
        <taxon>Eukaryota</taxon>
        <taxon>Viridiplantae</taxon>
        <taxon>Streptophyta</taxon>
        <taxon>Embryophyta</taxon>
        <taxon>Tracheophyta</taxon>
        <taxon>Spermatophyta</taxon>
        <taxon>Magnoliopsida</taxon>
        <taxon>eudicotyledons</taxon>
        <taxon>Gunneridae</taxon>
        <taxon>Pentapetalae</taxon>
        <taxon>asterids</taxon>
        <taxon>lamiids</taxon>
        <taxon>Lamiales</taxon>
        <taxon>Pedaliaceae</taxon>
        <taxon>Sesamum</taxon>
    </lineage>
</organism>
<reference evidence="2" key="1">
    <citation type="submission" date="2025-08" db="UniProtKB">
        <authorList>
            <consortium name="RefSeq"/>
        </authorList>
    </citation>
    <scope>IDENTIFICATION</scope>
</reference>
<accession>A0A8M8V9P8</accession>
<evidence type="ECO:0000313" key="1">
    <source>
        <dbReference type="Proteomes" id="UP000504604"/>
    </source>
</evidence>
<dbReference type="InterPro" id="IPR036691">
    <property type="entry name" value="Endo/exonu/phosph_ase_sf"/>
</dbReference>
<keyword evidence="1" id="KW-1185">Reference proteome</keyword>